<evidence type="ECO:0000256" key="1">
    <source>
        <dbReference type="ARBA" id="ARBA00022441"/>
    </source>
</evidence>
<feature type="transmembrane region" description="Helical" evidence="4">
    <location>
        <begin position="381"/>
        <end position="404"/>
    </location>
</feature>
<dbReference type="Pfam" id="PF24681">
    <property type="entry name" value="Kelch_KLHDC2_KLHL20_DRC7"/>
    <property type="match status" value="1"/>
</dbReference>
<dbReference type="InterPro" id="IPR015915">
    <property type="entry name" value="Kelch-typ_b-propeller"/>
</dbReference>
<evidence type="ECO:0000256" key="4">
    <source>
        <dbReference type="SAM" id="Phobius"/>
    </source>
</evidence>
<keyword evidence="4" id="KW-0472">Membrane</keyword>
<keyword evidence="2" id="KW-0677">Repeat</keyword>
<dbReference type="Gene3D" id="2.120.10.80">
    <property type="entry name" value="Kelch-type beta propeller"/>
    <property type="match status" value="2"/>
</dbReference>
<keyword evidence="4" id="KW-0812">Transmembrane</keyword>
<keyword evidence="1" id="KW-0880">Kelch repeat</keyword>
<comment type="caution">
    <text evidence="6">The sequence shown here is derived from an EMBL/GenBank/DDBJ whole genome shotgun (WGS) entry which is preliminary data.</text>
</comment>
<protein>
    <recommendedName>
        <fullName evidence="8">Galactose oxidase</fullName>
    </recommendedName>
</protein>
<feature type="chain" id="PRO_5034136171" description="Galactose oxidase" evidence="5">
    <location>
        <begin position="28"/>
        <end position="440"/>
    </location>
</feature>
<evidence type="ECO:0000256" key="3">
    <source>
        <dbReference type="SAM" id="MobiDB-lite"/>
    </source>
</evidence>
<evidence type="ECO:0008006" key="8">
    <source>
        <dbReference type="Google" id="ProtNLM"/>
    </source>
</evidence>
<feature type="compositionally biased region" description="Low complexity" evidence="3">
    <location>
        <begin position="358"/>
        <end position="369"/>
    </location>
</feature>
<evidence type="ECO:0000256" key="5">
    <source>
        <dbReference type="SAM" id="SignalP"/>
    </source>
</evidence>
<dbReference type="PANTHER" id="PTHR46093:SF18">
    <property type="entry name" value="FIBRONECTIN TYPE-III DOMAIN-CONTAINING PROTEIN"/>
    <property type="match status" value="1"/>
</dbReference>
<accession>A0A8H3R0E0</accession>
<sequence>MILLKNFIVYIIHNIFLQLLILNEVKSQKFIKPDPRNGHTSTFIHDKLYILGGVTNRNNSSPKETFLYVDFSVSFNVNKINWHNLSSKNSIVPSHHLATTLAVNNTLFLFGGININSHEIMAPAYKFDIQSNLWKIQEINGIPGKQGAISIFDESTIYLFGGSPFTYNINDLFIIKSNDLTWKNANLTNSPFPRAQYGAVLLPNKYIIYMGGYNNGSIPLDQVYLYDIRNDFWTIKQTYGSIPSARYSFSSILGLDGNNIIIFGGQEDDKTIVENSLYVLNVNNFNWHIPKVTGKIPSSRTSHKAALIGKHMVITFGKGYNQEIEDDLLLLDISNNNEYAWTSYFALSPITNSKSLDQTDAQPDQPDTQSMQSNATNGSDVMTGLIIGAIINGILLIVGTFFLYKWYKNKRIRNNATLPNQINNQGQEIISIPENTELHT</sequence>
<dbReference type="PANTHER" id="PTHR46093">
    <property type="entry name" value="ACYL-COA-BINDING DOMAIN-CONTAINING PROTEIN 5"/>
    <property type="match status" value="1"/>
</dbReference>
<keyword evidence="5" id="KW-0732">Signal</keyword>
<feature type="signal peptide" evidence="5">
    <location>
        <begin position="1"/>
        <end position="27"/>
    </location>
</feature>
<dbReference type="AlphaFoldDB" id="A0A8H3R0E0"/>
<evidence type="ECO:0000256" key="2">
    <source>
        <dbReference type="ARBA" id="ARBA00022737"/>
    </source>
</evidence>
<gene>
    <name evidence="6" type="ORF">RCL2_002537000</name>
</gene>
<reference evidence="6" key="1">
    <citation type="submission" date="2019-10" db="EMBL/GenBank/DDBJ databases">
        <title>Conservation and host-specific expression of non-tandemly repeated heterogenous ribosome RNA gene in arbuscular mycorrhizal fungi.</title>
        <authorList>
            <person name="Maeda T."/>
            <person name="Kobayashi Y."/>
            <person name="Nakagawa T."/>
            <person name="Ezawa T."/>
            <person name="Yamaguchi K."/>
            <person name="Bino T."/>
            <person name="Nishimoto Y."/>
            <person name="Shigenobu S."/>
            <person name="Kawaguchi M."/>
        </authorList>
    </citation>
    <scope>NUCLEOTIDE SEQUENCE</scope>
    <source>
        <strain evidence="6">HR1</strain>
    </source>
</reference>
<name>A0A8H3R0E0_9GLOM</name>
<organism evidence="6 7">
    <name type="scientific">Rhizophagus clarus</name>
    <dbReference type="NCBI Taxonomy" id="94130"/>
    <lineage>
        <taxon>Eukaryota</taxon>
        <taxon>Fungi</taxon>
        <taxon>Fungi incertae sedis</taxon>
        <taxon>Mucoromycota</taxon>
        <taxon>Glomeromycotina</taxon>
        <taxon>Glomeromycetes</taxon>
        <taxon>Glomerales</taxon>
        <taxon>Glomeraceae</taxon>
        <taxon>Rhizophagus</taxon>
    </lineage>
</organism>
<dbReference type="SUPFAM" id="SSF117281">
    <property type="entry name" value="Kelch motif"/>
    <property type="match status" value="1"/>
</dbReference>
<evidence type="ECO:0000313" key="7">
    <source>
        <dbReference type="Proteomes" id="UP000615446"/>
    </source>
</evidence>
<keyword evidence="4" id="KW-1133">Transmembrane helix</keyword>
<dbReference type="Proteomes" id="UP000615446">
    <property type="component" value="Unassembled WGS sequence"/>
</dbReference>
<evidence type="ECO:0000313" key="6">
    <source>
        <dbReference type="EMBL" id="GES98838.1"/>
    </source>
</evidence>
<dbReference type="EMBL" id="BLAL01000274">
    <property type="protein sequence ID" value="GES98838.1"/>
    <property type="molecule type" value="Genomic_DNA"/>
</dbReference>
<feature type="region of interest" description="Disordered" evidence="3">
    <location>
        <begin position="355"/>
        <end position="376"/>
    </location>
</feature>
<dbReference type="OrthoDB" id="2363659at2759"/>
<proteinExistence type="predicted"/>